<proteinExistence type="predicted"/>
<sequence length="406" mass="44183">MQRSFYDERFSARDHVTGQLARESHRRKGREEKFGLDRTFSHVMSLYDIFGEDPVQESSKKTGDSRASGKGLSSGLQLLQSQIQVKKFQLNQAQRNVVAPVVDLSARNKASPATTTLRPHKAIPLGEGPPLSFIPKALKEDKVFLFGEVLVEDEYNPTAPTDYAEHKQKLDERKAKEKIAKEIADRLHREHQEELAKRSAGAAIAPPQALMEADSKVEPDVPTSSENNEMPPPSFVPSFGIGKGLGVAANIMTKFGYKEGAGLGRAGQGMSTALKVERLGKNAGVIVNEHEQNIRAAAAAAAAAGSEPSPPSSVPAPAPPSSGHPPAINMTEALKKATRILMLQNMVGAEEIDDQLEPEVKDEMKKYGQVNKVLVYRVVNDSDRVVCNSLQCFEIFSSCCRGDGQE</sequence>
<feature type="domain" description="G-patch" evidence="2">
    <location>
        <begin position="244"/>
        <end position="290"/>
    </location>
</feature>
<dbReference type="GO" id="GO:0045292">
    <property type="term" value="P:mRNA cis splicing, via spliceosome"/>
    <property type="evidence" value="ECO:0007669"/>
    <property type="project" value="InterPro"/>
</dbReference>
<gene>
    <name evidence="3" type="primary">RBM17</name>
    <name evidence="3" type="ORF">Tcan_16734</name>
</gene>
<name>A0A0B2V705_TOXCA</name>
<dbReference type="InterPro" id="IPR000467">
    <property type="entry name" value="G_patch_dom"/>
</dbReference>
<evidence type="ECO:0000313" key="3">
    <source>
        <dbReference type="EMBL" id="KHN77284.1"/>
    </source>
</evidence>
<evidence type="ECO:0000256" key="1">
    <source>
        <dbReference type="SAM" id="MobiDB-lite"/>
    </source>
</evidence>
<dbReference type="InterPro" id="IPR012677">
    <property type="entry name" value="Nucleotide-bd_a/b_plait_sf"/>
</dbReference>
<dbReference type="OrthoDB" id="5411533at2759"/>
<dbReference type="Proteomes" id="UP000031036">
    <property type="component" value="Unassembled WGS sequence"/>
</dbReference>
<accession>A0A0B2V705</accession>
<dbReference type="Pfam" id="PF01585">
    <property type="entry name" value="G-patch"/>
    <property type="match status" value="1"/>
</dbReference>
<dbReference type="PROSITE" id="PS50174">
    <property type="entry name" value="G_PATCH"/>
    <property type="match status" value="1"/>
</dbReference>
<dbReference type="PANTHER" id="PTHR13288:SF8">
    <property type="entry name" value="SPLICING FACTOR 45"/>
    <property type="match status" value="1"/>
</dbReference>
<feature type="region of interest" description="Disordered" evidence="1">
    <location>
        <begin position="298"/>
        <end position="328"/>
    </location>
</feature>
<dbReference type="SMART" id="SM00443">
    <property type="entry name" value="G_patch"/>
    <property type="match status" value="1"/>
</dbReference>
<dbReference type="InterPro" id="IPR040052">
    <property type="entry name" value="RBM17"/>
</dbReference>
<comment type="caution">
    <text evidence="3">The sequence shown here is derived from an EMBL/GenBank/DDBJ whole genome shotgun (WGS) entry which is preliminary data.</text>
</comment>
<dbReference type="AlphaFoldDB" id="A0A0B2V705"/>
<keyword evidence="4" id="KW-1185">Reference proteome</keyword>
<dbReference type="GO" id="GO:0000380">
    <property type="term" value="P:alternative mRNA splicing, via spliceosome"/>
    <property type="evidence" value="ECO:0007669"/>
    <property type="project" value="TreeGrafter"/>
</dbReference>
<evidence type="ECO:0000259" key="2">
    <source>
        <dbReference type="PROSITE" id="PS50174"/>
    </source>
</evidence>
<reference evidence="3 4" key="1">
    <citation type="submission" date="2014-11" db="EMBL/GenBank/DDBJ databases">
        <title>Genetic blueprint of the zoonotic pathogen Toxocara canis.</title>
        <authorList>
            <person name="Zhu X.-Q."/>
            <person name="Korhonen P.K."/>
            <person name="Cai H."/>
            <person name="Young N.D."/>
            <person name="Nejsum P."/>
            <person name="von Samson-Himmelstjerna G."/>
            <person name="Boag P.R."/>
            <person name="Tan P."/>
            <person name="Li Q."/>
            <person name="Min J."/>
            <person name="Yang Y."/>
            <person name="Wang X."/>
            <person name="Fang X."/>
            <person name="Hall R.S."/>
            <person name="Hofmann A."/>
            <person name="Sternberg P.W."/>
            <person name="Jex A.R."/>
            <person name="Gasser R.B."/>
        </authorList>
    </citation>
    <scope>NUCLEOTIDE SEQUENCE [LARGE SCALE GENOMIC DNA]</scope>
    <source>
        <strain evidence="3">PN_DK_2014</strain>
    </source>
</reference>
<feature type="compositionally biased region" description="Low complexity" evidence="1">
    <location>
        <begin position="298"/>
        <end position="307"/>
    </location>
</feature>
<dbReference type="STRING" id="6265.A0A0B2V705"/>
<feature type="compositionally biased region" description="Pro residues" evidence="1">
    <location>
        <begin position="308"/>
        <end position="323"/>
    </location>
</feature>
<protein>
    <submittedName>
        <fullName evidence="3">Splicing factor 45</fullName>
    </submittedName>
</protein>
<organism evidence="3 4">
    <name type="scientific">Toxocara canis</name>
    <name type="common">Canine roundworm</name>
    <dbReference type="NCBI Taxonomy" id="6265"/>
    <lineage>
        <taxon>Eukaryota</taxon>
        <taxon>Metazoa</taxon>
        <taxon>Ecdysozoa</taxon>
        <taxon>Nematoda</taxon>
        <taxon>Chromadorea</taxon>
        <taxon>Rhabditida</taxon>
        <taxon>Spirurina</taxon>
        <taxon>Ascaridomorpha</taxon>
        <taxon>Ascaridoidea</taxon>
        <taxon>Toxocaridae</taxon>
        <taxon>Toxocara</taxon>
    </lineage>
</organism>
<dbReference type="Gene3D" id="3.30.70.330">
    <property type="match status" value="1"/>
</dbReference>
<dbReference type="GO" id="GO:0003676">
    <property type="term" value="F:nucleic acid binding"/>
    <property type="evidence" value="ECO:0007669"/>
    <property type="project" value="InterPro"/>
</dbReference>
<dbReference type="GO" id="GO:0071011">
    <property type="term" value="C:precatalytic spliceosome"/>
    <property type="evidence" value="ECO:0007669"/>
    <property type="project" value="TreeGrafter"/>
</dbReference>
<evidence type="ECO:0000313" key="4">
    <source>
        <dbReference type="Proteomes" id="UP000031036"/>
    </source>
</evidence>
<dbReference type="PANTHER" id="PTHR13288">
    <property type="entry name" value="SPLICING FACTOR 45 SPF45"/>
    <property type="match status" value="1"/>
</dbReference>
<dbReference type="EMBL" id="JPKZ01002345">
    <property type="protein sequence ID" value="KHN77284.1"/>
    <property type="molecule type" value="Genomic_DNA"/>
</dbReference>